<gene>
    <name evidence="1" type="ORF">QUG02_13265</name>
</gene>
<evidence type="ECO:0000313" key="2">
    <source>
        <dbReference type="Proteomes" id="UP001224139"/>
    </source>
</evidence>
<evidence type="ECO:0000313" key="1">
    <source>
        <dbReference type="EMBL" id="MDM5439068.1"/>
    </source>
</evidence>
<dbReference type="EMBL" id="JAUCFG010000002">
    <property type="protein sequence ID" value="MDM5439068.1"/>
    <property type="molecule type" value="Genomic_DNA"/>
</dbReference>
<accession>A0ABT7R816</accession>
<keyword evidence="2" id="KW-1185">Reference proteome</keyword>
<reference evidence="1 2" key="1">
    <citation type="submission" date="2023-06" db="EMBL/GenBank/DDBJ databases">
        <title>Comparative genomics of Bacillaceae isolates and their secondary metabolite potential.</title>
        <authorList>
            <person name="Song L."/>
            <person name="Nielsen L.J."/>
            <person name="Mohite O."/>
            <person name="Xu X."/>
            <person name="Weber T."/>
            <person name="Kovacs A.T."/>
        </authorList>
    </citation>
    <scope>NUCLEOTIDE SEQUENCE [LARGE SCALE GENOMIC DNA]</scope>
    <source>
        <strain evidence="1 2">DX2.1</strain>
    </source>
</reference>
<dbReference type="Proteomes" id="UP001224139">
    <property type="component" value="Unassembled WGS sequence"/>
</dbReference>
<proteinExistence type="predicted"/>
<organism evidence="1 2">
    <name type="scientific">Bacillus hominis</name>
    <dbReference type="NCBI Taxonomy" id="2817478"/>
    <lineage>
        <taxon>Bacteria</taxon>
        <taxon>Bacillati</taxon>
        <taxon>Bacillota</taxon>
        <taxon>Bacilli</taxon>
        <taxon>Bacillales</taxon>
        <taxon>Bacillaceae</taxon>
        <taxon>Bacillus</taxon>
        <taxon>Bacillus cereus group</taxon>
    </lineage>
</organism>
<comment type="caution">
    <text evidence="1">The sequence shown here is derived from an EMBL/GenBank/DDBJ whole genome shotgun (WGS) entry which is preliminary data.</text>
</comment>
<protein>
    <submittedName>
        <fullName evidence="1">Uncharacterized protein</fullName>
    </submittedName>
</protein>
<sequence length="50" mass="5844">MLGMVTSLAHAIERECSIQIRRNELHLIHRFIDVIDSDEQVAICNQFFTE</sequence>
<name>A0ABT7R816_9BACI</name>